<dbReference type="EMBL" id="BK015646">
    <property type="protein sequence ID" value="DAE17820.1"/>
    <property type="molecule type" value="Genomic_DNA"/>
</dbReference>
<accession>A0A8S5QH04</accession>
<sequence length="32" mass="3573">MFSTSSLLLYLLVQIAIALSLLYSRQCVLSII</sequence>
<proteinExistence type="predicted"/>
<evidence type="ECO:0000313" key="1">
    <source>
        <dbReference type="EMBL" id="DAE17820.1"/>
    </source>
</evidence>
<name>A0A8S5QH04_9CAUD</name>
<organism evidence="1">
    <name type="scientific">Siphoviridae sp. ctoOf8</name>
    <dbReference type="NCBI Taxonomy" id="2825668"/>
    <lineage>
        <taxon>Viruses</taxon>
        <taxon>Duplodnaviria</taxon>
        <taxon>Heunggongvirae</taxon>
        <taxon>Uroviricota</taxon>
        <taxon>Caudoviricetes</taxon>
    </lineage>
</organism>
<protein>
    <submittedName>
        <fullName evidence="1">Uncharacterized protein</fullName>
    </submittedName>
</protein>
<reference evidence="1" key="1">
    <citation type="journal article" date="2021" name="Proc. Natl. Acad. Sci. U.S.A.">
        <title>A Catalog of Tens of Thousands of Viruses from Human Metagenomes Reveals Hidden Associations with Chronic Diseases.</title>
        <authorList>
            <person name="Tisza M.J."/>
            <person name="Buck C.B."/>
        </authorList>
    </citation>
    <scope>NUCLEOTIDE SEQUENCE</scope>
    <source>
        <strain evidence="1">CtoOf8</strain>
    </source>
</reference>